<feature type="transmembrane region" description="Helical" evidence="6">
    <location>
        <begin position="135"/>
        <end position="154"/>
    </location>
</feature>
<dbReference type="NCBIfam" id="NF038013">
    <property type="entry name" value="AceTr_1"/>
    <property type="match status" value="1"/>
</dbReference>
<comment type="similarity">
    <text evidence="2">Belongs to the acetate uptake transporter (AceTr) (TC 2.A.96) family.</text>
</comment>
<dbReference type="Pfam" id="PF01184">
    <property type="entry name" value="Gpr1_Fun34_YaaH"/>
    <property type="match status" value="1"/>
</dbReference>
<evidence type="ECO:0000256" key="1">
    <source>
        <dbReference type="ARBA" id="ARBA00004141"/>
    </source>
</evidence>
<dbReference type="Proteomes" id="UP000789342">
    <property type="component" value="Unassembled WGS sequence"/>
</dbReference>
<dbReference type="PROSITE" id="PS01114">
    <property type="entry name" value="GPR1_FUN34_YAAH"/>
    <property type="match status" value="1"/>
</dbReference>
<name>A0A9N9DE95_9GLOM</name>
<keyword evidence="3 6" id="KW-0812">Transmembrane</keyword>
<evidence type="ECO:0000256" key="2">
    <source>
        <dbReference type="ARBA" id="ARBA00005587"/>
    </source>
</evidence>
<dbReference type="InterPro" id="IPR047622">
    <property type="entry name" value="GPR1_FUN34_YAAH"/>
</dbReference>
<keyword evidence="8" id="KW-1185">Reference proteome</keyword>
<feature type="transmembrane region" description="Helical" evidence="6">
    <location>
        <begin position="44"/>
        <end position="66"/>
    </location>
</feature>
<dbReference type="PANTHER" id="PTHR31123">
    <property type="entry name" value="ACCUMULATION OF DYADS PROTEIN 2-RELATED"/>
    <property type="match status" value="1"/>
</dbReference>
<comment type="subcellular location">
    <subcellularLocation>
        <location evidence="1">Membrane</location>
        <topology evidence="1">Multi-pass membrane protein</topology>
    </subcellularLocation>
</comment>
<comment type="caution">
    <text evidence="7">The sequence shown here is derived from an EMBL/GenBank/DDBJ whole genome shotgun (WGS) entry which is preliminary data.</text>
</comment>
<sequence>MSIEDGKQYIQPKIANPAPLGLSAFAMTTFILSISNVGTPNVTAPNIVIGLALFYGGFVQILAGMWEFRAGNTFGATVFSSYGGFWLSFGVILIPGFNVLSAYSSQDLEHAIGIFLAGWTIYTFMLLLATLRSTIFTVALFFFLWITFLLLTIGKFTHAGTPVNELTRAGGIFGIITAFLAWYNALSGLITKESSYFALPLFELSDKRK</sequence>
<protein>
    <submittedName>
        <fullName evidence="7">12252_t:CDS:1</fullName>
    </submittedName>
</protein>
<organism evidence="7 8">
    <name type="scientific">Acaulospora morrowiae</name>
    <dbReference type="NCBI Taxonomy" id="94023"/>
    <lineage>
        <taxon>Eukaryota</taxon>
        <taxon>Fungi</taxon>
        <taxon>Fungi incertae sedis</taxon>
        <taxon>Mucoromycota</taxon>
        <taxon>Glomeromycotina</taxon>
        <taxon>Glomeromycetes</taxon>
        <taxon>Diversisporales</taxon>
        <taxon>Acaulosporaceae</taxon>
        <taxon>Acaulospora</taxon>
    </lineage>
</organism>
<dbReference type="AlphaFoldDB" id="A0A9N9DE95"/>
<evidence type="ECO:0000313" key="7">
    <source>
        <dbReference type="EMBL" id="CAG8636885.1"/>
    </source>
</evidence>
<dbReference type="OrthoDB" id="3648309at2759"/>
<dbReference type="InterPro" id="IPR051633">
    <property type="entry name" value="AceTr"/>
</dbReference>
<feature type="transmembrane region" description="Helical" evidence="6">
    <location>
        <begin position="110"/>
        <end position="128"/>
    </location>
</feature>
<keyword evidence="4 6" id="KW-1133">Transmembrane helix</keyword>
<keyword evidence="5 6" id="KW-0472">Membrane</keyword>
<proteinExistence type="inferred from homology"/>
<feature type="transmembrane region" description="Helical" evidence="6">
    <location>
        <begin position="20"/>
        <end position="38"/>
    </location>
</feature>
<accession>A0A9N9DE95</accession>
<feature type="transmembrane region" description="Helical" evidence="6">
    <location>
        <begin position="78"/>
        <end position="98"/>
    </location>
</feature>
<dbReference type="GO" id="GO:0015123">
    <property type="term" value="F:acetate transmembrane transporter activity"/>
    <property type="evidence" value="ECO:0007669"/>
    <property type="project" value="TreeGrafter"/>
</dbReference>
<gene>
    <name evidence="7" type="ORF">AMORRO_LOCUS9342</name>
</gene>
<evidence type="ECO:0000256" key="5">
    <source>
        <dbReference type="ARBA" id="ARBA00023136"/>
    </source>
</evidence>
<dbReference type="GO" id="GO:0005886">
    <property type="term" value="C:plasma membrane"/>
    <property type="evidence" value="ECO:0007669"/>
    <property type="project" value="TreeGrafter"/>
</dbReference>
<evidence type="ECO:0000256" key="3">
    <source>
        <dbReference type="ARBA" id="ARBA00022692"/>
    </source>
</evidence>
<evidence type="ECO:0000256" key="4">
    <source>
        <dbReference type="ARBA" id="ARBA00022989"/>
    </source>
</evidence>
<feature type="transmembrane region" description="Helical" evidence="6">
    <location>
        <begin position="166"/>
        <end position="186"/>
    </location>
</feature>
<evidence type="ECO:0000256" key="6">
    <source>
        <dbReference type="SAM" id="Phobius"/>
    </source>
</evidence>
<dbReference type="InterPro" id="IPR000791">
    <property type="entry name" value="Gpr1/Fun34/SatP-like"/>
</dbReference>
<evidence type="ECO:0000313" key="8">
    <source>
        <dbReference type="Proteomes" id="UP000789342"/>
    </source>
</evidence>
<dbReference type="EMBL" id="CAJVPV010008976">
    <property type="protein sequence ID" value="CAG8636885.1"/>
    <property type="molecule type" value="Genomic_DNA"/>
</dbReference>
<reference evidence="7" key="1">
    <citation type="submission" date="2021-06" db="EMBL/GenBank/DDBJ databases">
        <authorList>
            <person name="Kallberg Y."/>
            <person name="Tangrot J."/>
            <person name="Rosling A."/>
        </authorList>
    </citation>
    <scope>NUCLEOTIDE SEQUENCE</scope>
    <source>
        <strain evidence="7">CL551</strain>
    </source>
</reference>
<dbReference type="PANTHER" id="PTHR31123:SF1">
    <property type="entry name" value="ACCUMULATION OF DYADS PROTEIN 2-RELATED"/>
    <property type="match status" value="1"/>
</dbReference>